<evidence type="ECO:0000256" key="2">
    <source>
        <dbReference type="ARBA" id="ARBA00004496"/>
    </source>
</evidence>
<comment type="similarity">
    <text evidence="3">Belongs to the TSSC4 family.</text>
</comment>
<evidence type="ECO:0000256" key="11">
    <source>
        <dbReference type="SAM" id="MobiDB-lite"/>
    </source>
</evidence>
<comment type="caution">
    <text evidence="12">The sequence shown here is derived from an EMBL/GenBank/DDBJ whole genome shotgun (WGS) entry which is preliminary data.</text>
</comment>
<evidence type="ECO:0000313" key="12">
    <source>
        <dbReference type="EMBL" id="PWA98205.1"/>
    </source>
</evidence>
<feature type="compositionally biased region" description="Basic and acidic residues" evidence="11">
    <location>
        <begin position="101"/>
        <end position="123"/>
    </location>
</feature>
<keyword evidence="5" id="KW-0507">mRNA processing</keyword>
<comment type="function">
    <text evidence="10">Protein associated with the U5 snRNP, during its maturation and its post-splicing recycling and which is required for spliceosomal tri-snRNP complex assembly in the nucleus. Has a molecular sequestering activity and transiently hinders SNRNP200 binding sites for constitutive splicing factors that intervene later during the assembly of the spliceosome and splicing. Together with its molecular sequestering activity, may also function as a molecular adapter and placeholder, coordinating the assembly of the U5 snRNP and its association with the U4/U6 di-snRNP.</text>
</comment>
<dbReference type="GO" id="GO:0005681">
    <property type="term" value="C:spliceosomal complex"/>
    <property type="evidence" value="ECO:0007669"/>
    <property type="project" value="UniProtKB-KW"/>
</dbReference>
<evidence type="ECO:0000256" key="8">
    <source>
        <dbReference type="ARBA" id="ARBA00023242"/>
    </source>
</evidence>
<protein>
    <recommendedName>
        <fullName evidence="9">U5 small nuclear ribonucleoprotein TSSC4</fullName>
    </recommendedName>
</protein>
<dbReference type="EMBL" id="PKPP01000076">
    <property type="protein sequence ID" value="PWA98205.1"/>
    <property type="molecule type" value="Genomic_DNA"/>
</dbReference>
<dbReference type="GO" id="GO:0006397">
    <property type="term" value="P:mRNA processing"/>
    <property type="evidence" value="ECO:0007669"/>
    <property type="project" value="UniProtKB-KW"/>
</dbReference>
<evidence type="ECO:0000256" key="9">
    <source>
        <dbReference type="ARBA" id="ARBA00035304"/>
    </source>
</evidence>
<reference evidence="12 13" key="1">
    <citation type="journal article" date="2018" name="Mol. Plant">
        <title>The genome of Artemisia annua provides insight into the evolution of Asteraceae family and artemisinin biosynthesis.</title>
        <authorList>
            <person name="Shen Q."/>
            <person name="Zhang L."/>
            <person name="Liao Z."/>
            <person name="Wang S."/>
            <person name="Yan T."/>
            <person name="Shi P."/>
            <person name="Liu M."/>
            <person name="Fu X."/>
            <person name="Pan Q."/>
            <person name="Wang Y."/>
            <person name="Lv Z."/>
            <person name="Lu X."/>
            <person name="Zhang F."/>
            <person name="Jiang W."/>
            <person name="Ma Y."/>
            <person name="Chen M."/>
            <person name="Hao X."/>
            <person name="Li L."/>
            <person name="Tang Y."/>
            <person name="Lv G."/>
            <person name="Zhou Y."/>
            <person name="Sun X."/>
            <person name="Brodelius P.E."/>
            <person name="Rose J.K.C."/>
            <person name="Tang K."/>
        </authorList>
    </citation>
    <scope>NUCLEOTIDE SEQUENCE [LARGE SCALE GENOMIC DNA]</scope>
    <source>
        <strain evidence="13">cv. Huhao1</strain>
        <tissue evidence="12">Leaf</tissue>
    </source>
</reference>
<dbReference type="STRING" id="35608.A0A2U1QJQ0"/>
<evidence type="ECO:0000256" key="6">
    <source>
        <dbReference type="ARBA" id="ARBA00022728"/>
    </source>
</evidence>
<dbReference type="PANTHER" id="PTHR13445">
    <property type="entry name" value="TUMOR SUPPRESSING SUBTRANSFERABLE CANDIDATE 4 TSSC4"/>
    <property type="match status" value="1"/>
</dbReference>
<accession>A0A2U1QJQ0</accession>
<dbReference type="PANTHER" id="PTHR13445:SF3">
    <property type="entry name" value="U5 SMALL NUCLEAR RIBONUCLEOPROTEIN TSSC4"/>
    <property type="match status" value="1"/>
</dbReference>
<sequence>MEDSFKVRIDKTFGTLSPQQQSSLWSLTDEEIQHNKWIPPKPKPQNDDNHLLKNPKKPFSPFLQSLIDQPSSSSSASADLQADIQELGSDEDDDSDDDGDGGDKGDKGEMGFVKPDDHNSEEWDIRASVGLDCTLDNEEEEDCFDKVAVGTEESAERFYMKDANDYEVEMDSNIVLPGSLTDVIKDPRANHKAAKLRIKEDYESAKKLGACDVPDHVLNPSRYTHYTFDSDEEVDEESNRKACMDFLNTLKGSAAMEIQEDVSTDSLKSIVFTPKKKSGDGLMTKGKVDGNEENMHKKFISVSIEDSEVCMMDEDEPVINKGSSLQKGARRYRTKASIDE</sequence>
<dbReference type="GO" id="GO:0005737">
    <property type="term" value="C:cytoplasm"/>
    <property type="evidence" value="ECO:0007669"/>
    <property type="project" value="UniProtKB-SubCell"/>
</dbReference>
<name>A0A2U1QJQ0_ARTAN</name>
<feature type="compositionally biased region" description="Acidic residues" evidence="11">
    <location>
        <begin position="88"/>
        <end position="100"/>
    </location>
</feature>
<organism evidence="12 13">
    <name type="scientific">Artemisia annua</name>
    <name type="common">Sweet wormwood</name>
    <dbReference type="NCBI Taxonomy" id="35608"/>
    <lineage>
        <taxon>Eukaryota</taxon>
        <taxon>Viridiplantae</taxon>
        <taxon>Streptophyta</taxon>
        <taxon>Embryophyta</taxon>
        <taxon>Tracheophyta</taxon>
        <taxon>Spermatophyta</taxon>
        <taxon>Magnoliopsida</taxon>
        <taxon>eudicotyledons</taxon>
        <taxon>Gunneridae</taxon>
        <taxon>Pentapetalae</taxon>
        <taxon>asterids</taxon>
        <taxon>campanulids</taxon>
        <taxon>Asterales</taxon>
        <taxon>Asteraceae</taxon>
        <taxon>Asteroideae</taxon>
        <taxon>Anthemideae</taxon>
        <taxon>Artemisiinae</taxon>
        <taxon>Artemisia</taxon>
    </lineage>
</organism>
<dbReference type="GO" id="GO:0008380">
    <property type="term" value="P:RNA splicing"/>
    <property type="evidence" value="ECO:0007669"/>
    <property type="project" value="UniProtKB-KW"/>
</dbReference>
<dbReference type="InterPro" id="IPR029338">
    <property type="entry name" value="TSSC4"/>
</dbReference>
<evidence type="ECO:0000256" key="4">
    <source>
        <dbReference type="ARBA" id="ARBA00022490"/>
    </source>
</evidence>
<proteinExistence type="inferred from homology"/>
<evidence type="ECO:0000256" key="5">
    <source>
        <dbReference type="ARBA" id="ARBA00022664"/>
    </source>
</evidence>
<dbReference type="AlphaFoldDB" id="A0A2U1QJQ0"/>
<keyword evidence="13" id="KW-1185">Reference proteome</keyword>
<feature type="compositionally biased region" description="Low complexity" evidence="11">
    <location>
        <begin position="63"/>
        <end position="83"/>
    </location>
</feature>
<evidence type="ECO:0000256" key="1">
    <source>
        <dbReference type="ARBA" id="ARBA00004123"/>
    </source>
</evidence>
<dbReference type="Proteomes" id="UP000245207">
    <property type="component" value="Unassembled WGS sequence"/>
</dbReference>
<comment type="subcellular location">
    <subcellularLocation>
        <location evidence="2">Cytoplasm</location>
    </subcellularLocation>
    <subcellularLocation>
        <location evidence="1">Nucleus</location>
    </subcellularLocation>
</comment>
<evidence type="ECO:0000313" key="13">
    <source>
        <dbReference type="Proteomes" id="UP000245207"/>
    </source>
</evidence>
<evidence type="ECO:0000256" key="7">
    <source>
        <dbReference type="ARBA" id="ARBA00023187"/>
    </source>
</evidence>
<evidence type="ECO:0000256" key="10">
    <source>
        <dbReference type="ARBA" id="ARBA00045970"/>
    </source>
</evidence>
<evidence type="ECO:0000256" key="3">
    <source>
        <dbReference type="ARBA" id="ARBA00010362"/>
    </source>
</evidence>
<dbReference type="Pfam" id="PF15264">
    <property type="entry name" value="TSSC4"/>
    <property type="match status" value="1"/>
</dbReference>
<gene>
    <name evidence="12" type="ORF">CTI12_AA000200</name>
</gene>
<feature type="region of interest" description="Disordered" evidence="11">
    <location>
        <begin position="35"/>
        <end position="123"/>
    </location>
</feature>
<keyword evidence="6" id="KW-0747">Spliceosome</keyword>
<keyword evidence="7" id="KW-0508">mRNA splicing</keyword>
<dbReference type="OrthoDB" id="1906282at2759"/>
<keyword evidence="4" id="KW-0963">Cytoplasm</keyword>
<feature type="region of interest" description="Disordered" evidence="11">
    <location>
        <begin position="320"/>
        <end position="340"/>
    </location>
</feature>
<keyword evidence="8" id="KW-0539">Nucleus</keyword>